<organism evidence="2 3">
    <name type="scientific">Phytophthora cactorum</name>
    <dbReference type="NCBI Taxonomy" id="29920"/>
    <lineage>
        <taxon>Eukaryota</taxon>
        <taxon>Sar</taxon>
        <taxon>Stramenopiles</taxon>
        <taxon>Oomycota</taxon>
        <taxon>Peronosporomycetes</taxon>
        <taxon>Peronosporales</taxon>
        <taxon>Peronosporaceae</taxon>
        <taxon>Phytophthora</taxon>
    </lineage>
</organism>
<dbReference type="Proteomes" id="UP000251314">
    <property type="component" value="Unassembled WGS sequence"/>
</dbReference>
<evidence type="ECO:0000256" key="1">
    <source>
        <dbReference type="SAM" id="MobiDB-lite"/>
    </source>
</evidence>
<name>A0A329S189_9STRA</name>
<proteinExistence type="predicted"/>
<dbReference type="AlphaFoldDB" id="A0A329S189"/>
<keyword evidence="3" id="KW-1185">Reference proteome</keyword>
<dbReference type="OrthoDB" id="129273at2759"/>
<dbReference type="EMBL" id="MJFZ01000359">
    <property type="protein sequence ID" value="RAW30664.1"/>
    <property type="molecule type" value="Genomic_DNA"/>
</dbReference>
<feature type="compositionally biased region" description="Acidic residues" evidence="1">
    <location>
        <begin position="140"/>
        <end position="157"/>
    </location>
</feature>
<feature type="region of interest" description="Disordered" evidence="1">
    <location>
        <begin position="123"/>
        <end position="174"/>
    </location>
</feature>
<dbReference type="VEuPathDB" id="FungiDB:PC110_g12988"/>
<evidence type="ECO:0000313" key="3">
    <source>
        <dbReference type="Proteomes" id="UP000251314"/>
    </source>
</evidence>
<comment type="caution">
    <text evidence="2">The sequence shown here is derived from an EMBL/GenBank/DDBJ whole genome shotgun (WGS) entry which is preliminary data.</text>
</comment>
<evidence type="ECO:0000313" key="2">
    <source>
        <dbReference type="EMBL" id="RAW30664.1"/>
    </source>
</evidence>
<gene>
    <name evidence="2" type="ORF">PC110_g12988</name>
</gene>
<accession>A0A329S189</accession>
<reference evidence="2 3" key="1">
    <citation type="submission" date="2018-01" db="EMBL/GenBank/DDBJ databases">
        <title>Draft genome of the strawberry crown rot pathogen Phytophthora cactorum.</title>
        <authorList>
            <person name="Armitage A.D."/>
            <person name="Lysoe E."/>
            <person name="Nellist C.F."/>
            <person name="Harrison R.J."/>
            <person name="Brurberg M.B."/>
        </authorList>
    </citation>
    <scope>NUCLEOTIDE SEQUENCE [LARGE SCALE GENOMIC DNA]</scope>
    <source>
        <strain evidence="2 3">10300</strain>
    </source>
</reference>
<protein>
    <submittedName>
        <fullName evidence="2">Uncharacterized protein</fullName>
    </submittedName>
</protein>
<sequence>MRVGCFDRLIVIPRSDITGQGKRDVRARIKRYCLAAGMSYSKENWMGMWRYVERTWIKKFKPEWSNVSCLRQDWVNRTNNPLELYNRSLNEAFSVAHPNVTQLIGVIEEQSRENMRVLADISNRRARAPNHSPAQTPSDLEPDSELFSDFEDSENSEVDNNFTTSSIATVSPEY</sequence>
<feature type="compositionally biased region" description="Polar residues" evidence="1">
    <location>
        <begin position="158"/>
        <end position="174"/>
    </location>
</feature>